<protein>
    <submittedName>
        <fullName evidence="1">Uncharacterized protein</fullName>
    </submittedName>
</protein>
<comment type="caution">
    <text evidence="1">The sequence shown here is derived from an EMBL/GenBank/DDBJ whole genome shotgun (WGS) entry which is preliminary data.</text>
</comment>
<gene>
    <name evidence="1" type="ORF">GTQ34_04140</name>
</gene>
<sequence>MNKTIANKIESMSDNLKIFRDEYLNANSWGQRKNGVPLDLLDNLSNEELEVAEKELIEKLSLKDDWPIHGLGHIKSQKALPKLYNLLQKSKKGMKVSIAHSIFQISKDEEMINVILTEMPKLKHWSEIIHKLYLLPTFKDEKIDALLNSYREHKDYLVAYNATQAMGQSKIIFEIKK</sequence>
<proteinExistence type="predicted"/>
<name>A0A964TBH5_9FLAO</name>
<evidence type="ECO:0000313" key="1">
    <source>
        <dbReference type="EMBL" id="NAY91101.1"/>
    </source>
</evidence>
<reference evidence="1" key="1">
    <citation type="submission" date="2020-01" db="EMBL/GenBank/DDBJ databases">
        <title>Muricauda ochracea sp. nov., isolated from a tidal flat of Garorim bay in Korea.</title>
        <authorList>
            <person name="Kim D."/>
            <person name="Yoo Y."/>
            <person name="Kim J.-J."/>
        </authorList>
    </citation>
    <scope>NUCLEOTIDE SEQUENCE</scope>
    <source>
        <strain evidence="1">JGD-17</strain>
    </source>
</reference>
<dbReference type="EMBL" id="JAAABI010000001">
    <property type="protein sequence ID" value="NAY91101.1"/>
    <property type="molecule type" value="Genomic_DNA"/>
</dbReference>
<evidence type="ECO:0000313" key="2">
    <source>
        <dbReference type="Proteomes" id="UP000667650"/>
    </source>
</evidence>
<organism evidence="1 2">
    <name type="scientific">Flagellimonas ochracea</name>
    <dbReference type="NCBI Taxonomy" id="2696472"/>
    <lineage>
        <taxon>Bacteria</taxon>
        <taxon>Pseudomonadati</taxon>
        <taxon>Bacteroidota</taxon>
        <taxon>Flavobacteriia</taxon>
        <taxon>Flavobacteriales</taxon>
        <taxon>Flavobacteriaceae</taxon>
        <taxon>Flagellimonas</taxon>
    </lineage>
</organism>
<dbReference type="Proteomes" id="UP000667650">
    <property type="component" value="Unassembled WGS sequence"/>
</dbReference>
<keyword evidence="2" id="KW-1185">Reference proteome</keyword>
<dbReference type="AlphaFoldDB" id="A0A964TBH5"/>
<accession>A0A964TBH5</accession>